<dbReference type="AlphaFoldDB" id="A0A1H9TZT8"/>
<dbReference type="Gene3D" id="1.20.120.490">
    <property type="entry name" value="Hypothetical protein TM1646-like domain"/>
    <property type="match status" value="1"/>
</dbReference>
<evidence type="ECO:0000313" key="2">
    <source>
        <dbReference type="Proteomes" id="UP000182471"/>
    </source>
</evidence>
<name>A0A1H9TZT8_9FIRM</name>
<protein>
    <recommendedName>
        <fullName evidence="3">DUF327 domain-containing protein</fullName>
    </recommendedName>
</protein>
<accession>A0A1H9TZT8</accession>
<evidence type="ECO:0008006" key="3">
    <source>
        <dbReference type="Google" id="ProtNLM"/>
    </source>
</evidence>
<reference evidence="2" key="1">
    <citation type="submission" date="2016-10" db="EMBL/GenBank/DDBJ databases">
        <authorList>
            <person name="Varghese N."/>
            <person name="Submissions S."/>
        </authorList>
    </citation>
    <scope>NUCLEOTIDE SEQUENCE [LARGE SCALE GENOMIC DNA]</scope>
    <source>
        <strain evidence="2">S1b</strain>
    </source>
</reference>
<dbReference type="EMBL" id="FOGW01000021">
    <property type="protein sequence ID" value="SES02649.1"/>
    <property type="molecule type" value="Genomic_DNA"/>
</dbReference>
<dbReference type="Proteomes" id="UP000182471">
    <property type="component" value="Unassembled WGS sequence"/>
</dbReference>
<evidence type="ECO:0000313" key="1">
    <source>
        <dbReference type="EMBL" id="SES02649.1"/>
    </source>
</evidence>
<keyword evidence="2" id="KW-1185">Reference proteome</keyword>
<dbReference type="OrthoDB" id="1680946at2"/>
<dbReference type="SUPFAM" id="SSF158397">
    <property type="entry name" value="TM1646-like"/>
    <property type="match status" value="1"/>
</dbReference>
<dbReference type="RefSeq" id="WP_022748898.1">
    <property type="nucleotide sequence ID" value="NZ_FOGW01000021.1"/>
</dbReference>
<sequence length="146" mass="16912">MDIKVNNLQQVSQVPDTVKVENTDGTFKFTLSSAIDDAQLQQRIETLLNDITAQGNRIAQHMDIRDMKRYRGMIKDFLNEVVYRSHKFSRENFLDRKGRHRVYGIIKLIDENLDELASELVKDETNHIEILGRIGEIEGLLLDILT</sequence>
<dbReference type="Pfam" id="PF03885">
    <property type="entry name" value="DUF327"/>
    <property type="match status" value="1"/>
</dbReference>
<dbReference type="InterPro" id="IPR024042">
    <property type="entry name" value="TM1646-like_dom_sf"/>
</dbReference>
<dbReference type="InterPro" id="IPR005585">
    <property type="entry name" value="DUF327"/>
</dbReference>
<gene>
    <name evidence="1" type="ORF">SAMN02910429_01856</name>
</gene>
<proteinExistence type="predicted"/>
<organism evidence="1 2">
    <name type="scientific">Lachnobacterium bovis</name>
    <dbReference type="NCBI Taxonomy" id="140626"/>
    <lineage>
        <taxon>Bacteria</taxon>
        <taxon>Bacillati</taxon>
        <taxon>Bacillota</taxon>
        <taxon>Clostridia</taxon>
        <taxon>Lachnospirales</taxon>
        <taxon>Lachnospiraceae</taxon>
        <taxon>Lachnobacterium</taxon>
    </lineage>
</organism>